<evidence type="ECO:0000313" key="2">
    <source>
        <dbReference type="EMBL" id="GAA3501779.1"/>
    </source>
</evidence>
<dbReference type="Gene3D" id="3.30.70.100">
    <property type="match status" value="1"/>
</dbReference>
<dbReference type="InterPro" id="IPR011008">
    <property type="entry name" value="Dimeric_a/b-barrel"/>
</dbReference>
<keyword evidence="2" id="KW-0560">Oxidoreductase</keyword>
<dbReference type="PROSITE" id="PS51725">
    <property type="entry name" value="ABM"/>
    <property type="match status" value="1"/>
</dbReference>
<protein>
    <submittedName>
        <fullName evidence="2">Antibiotic biosynthesis monooxygenase</fullName>
    </submittedName>
</protein>
<keyword evidence="3" id="KW-1185">Reference proteome</keyword>
<dbReference type="GO" id="GO:0004497">
    <property type="term" value="F:monooxygenase activity"/>
    <property type="evidence" value="ECO:0007669"/>
    <property type="project" value="UniProtKB-KW"/>
</dbReference>
<gene>
    <name evidence="2" type="ORF">GCM10019016_088860</name>
</gene>
<name>A0ABP6U328_9ACTN</name>
<keyword evidence="2" id="KW-0503">Monooxygenase</keyword>
<dbReference type="EMBL" id="BAAAXF010000060">
    <property type="protein sequence ID" value="GAA3501779.1"/>
    <property type="molecule type" value="Genomic_DNA"/>
</dbReference>
<dbReference type="Pfam" id="PF03992">
    <property type="entry name" value="ABM"/>
    <property type="match status" value="1"/>
</dbReference>
<dbReference type="Proteomes" id="UP001501455">
    <property type="component" value="Unassembled WGS sequence"/>
</dbReference>
<dbReference type="SUPFAM" id="SSF54909">
    <property type="entry name" value="Dimeric alpha+beta barrel"/>
    <property type="match status" value="1"/>
</dbReference>
<proteinExistence type="predicted"/>
<reference evidence="3" key="1">
    <citation type="journal article" date="2019" name="Int. J. Syst. Evol. Microbiol.">
        <title>The Global Catalogue of Microorganisms (GCM) 10K type strain sequencing project: providing services to taxonomists for standard genome sequencing and annotation.</title>
        <authorList>
            <consortium name="The Broad Institute Genomics Platform"/>
            <consortium name="The Broad Institute Genome Sequencing Center for Infectious Disease"/>
            <person name="Wu L."/>
            <person name="Ma J."/>
        </authorList>
    </citation>
    <scope>NUCLEOTIDE SEQUENCE [LARGE SCALE GENOMIC DNA]</scope>
    <source>
        <strain evidence="3">JCM 4816</strain>
    </source>
</reference>
<dbReference type="RefSeq" id="WP_345582897.1">
    <property type="nucleotide sequence ID" value="NZ_BAAAXF010000060.1"/>
</dbReference>
<organism evidence="2 3">
    <name type="scientific">Streptomyces prasinosporus</name>
    <dbReference type="NCBI Taxonomy" id="68256"/>
    <lineage>
        <taxon>Bacteria</taxon>
        <taxon>Bacillati</taxon>
        <taxon>Actinomycetota</taxon>
        <taxon>Actinomycetes</taxon>
        <taxon>Kitasatosporales</taxon>
        <taxon>Streptomycetaceae</taxon>
        <taxon>Streptomyces</taxon>
        <taxon>Streptomyces albogriseolus group</taxon>
    </lineage>
</organism>
<accession>A0ABP6U328</accession>
<evidence type="ECO:0000313" key="3">
    <source>
        <dbReference type="Proteomes" id="UP001501455"/>
    </source>
</evidence>
<dbReference type="InterPro" id="IPR007138">
    <property type="entry name" value="ABM_dom"/>
</dbReference>
<feature type="domain" description="ABM" evidence="1">
    <location>
        <begin position="3"/>
        <end position="91"/>
    </location>
</feature>
<comment type="caution">
    <text evidence="2">The sequence shown here is derived from an EMBL/GenBank/DDBJ whole genome shotgun (WGS) entry which is preliminary data.</text>
</comment>
<evidence type="ECO:0000259" key="1">
    <source>
        <dbReference type="PROSITE" id="PS51725"/>
    </source>
</evidence>
<sequence>MSAAVEVVLHHLADAPEQVLAAYHRVSRRMAGTPGLLGNRLMTAVDDPRRFVVVSRWADWDSFAAWEGGTAHKDQTAPLRPFRDTARARPFEIYRELAGYGAAHPVTPTPGG</sequence>